<dbReference type="InterPro" id="IPR000821">
    <property type="entry name" value="Ala_racemase"/>
</dbReference>
<feature type="active site" description="Proton acceptor; specific for L-alanine" evidence="4">
    <location>
        <position position="266"/>
    </location>
</feature>
<dbReference type="InterPro" id="IPR001608">
    <property type="entry name" value="Ala_racemase_N"/>
</dbReference>
<feature type="domain" description="Alanine racemase C-terminal" evidence="7">
    <location>
        <begin position="245"/>
        <end position="377"/>
    </location>
</feature>
<evidence type="ECO:0000313" key="9">
    <source>
        <dbReference type="Proteomes" id="UP000009080"/>
    </source>
</evidence>
<keyword evidence="3 4" id="KW-0413">Isomerase</keyword>
<comment type="similarity">
    <text evidence="4">Belongs to the alanine racemase family.</text>
</comment>
<dbReference type="eggNOG" id="COG0787">
    <property type="taxonomic scope" value="Bacteria"/>
</dbReference>
<reference evidence="8 9" key="1">
    <citation type="journal article" date="2009" name="PLoS ONE">
        <title>The complete genome of Teredinibacter turnerae T7901: an intracellular endosymbiont of marine wood-boring bivalves (shipworms).</title>
        <authorList>
            <person name="Yang J.C."/>
            <person name="Madupu R."/>
            <person name="Durkin A.S."/>
            <person name="Ekborg N.A."/>
            <person name="Pedamallu C.S."/>
            <person name="Hostetler J.B."/>
            <person name="Radune D."/>
            <person name="Toms B.S."/>
            <person name="Henrissat B."/>
            <person name="Coutinho P.M."/>
            <person name="Schwarz S."/>
            <person name="Field L."/>
            <person name="Trindade-Silva A.E."/>
            <person name="Soares C.A.G."/>
            <person name="Elshahawi S."/>
            <person name="Hanora A."/>
            <person name="Schmidt E.W."/>
            <person name="Haygood M.G."/>
            <person name="Posfai J."/>
            <person name="Benner J."/>
            <person name="Madinger C."/>
            <person name="Nove J."/>
            <person name="Anton B."/>
            <person name="Chaudhary K."/>
            <person name="Foster J."/>
            <person name="Holman A."/>
            <person name="Kumar S."/>
            <person name="Lessard P.A."/>
            <person name="Luyten Y.A."/>
            <person name="Slatko B."/>
            <person name="Wood N."/>
            <person name="Wu B."/>
            <person name="Teplitski M."/>
            <person name="Mougous J.D."/>
            <person name="Ward N."/>
            <person name="Eisen J.A."/>
            <person name="Badger J.H."/>
            <person name="Distel D.L."/>
        </authorList>
    </citation>
    <scope>NUCLEOTIDE SEQUENCE [LARGE SCALE GENOMIC DNA]</scope>
    <source>
        <strain evidence="9">ATCC 39867 / T7901</strain>
    </source>
</reference>
<name>C5BPP6_TERTT</name>
<dbReference type="PANTHER" id="PTHR30511">
    <property type="entry name" value="ALANINE RACEMASE"/>
    <property type="match status" value="1"/>
</dbReference>
<proteinExistence type="inferred from homology"/>
<evidence type="ECO:0000256" key="6">
    <source>
        <dbReference type="PIRSR" id="PIRSR600821-52"/>
    </source>
</evidence>
<dbReference type="GO" id="GO:0005829">
    <property type="term" value="C:cytosol"/>
    <property type="evidence" value="ECO:0007669"/>
    <property type="project" value="TreeGrafter"/>
</dbReference>
<dbReference type="EC" id="5.1.1.1" evidence="4"/>
<dbReference type="CDD" id="cd00430">
    <property type="entry name" value="PLPDE_III_AR"/>
    <property type="match status" value="1"/>
</dbReference>
<dbReference type="SMART" id="SM01005">
    <property type="entry name" value="Ala_racemase_C"/>
    <property type="match status" value="1"/>
</dbReference>
<feature type="binding site" evidence="4 6">
    <location>
        <position position="320"/>
    </location>
    <ligand>
        <name>substrate</name>
    </ligand>
</feature>
<dbReference type="Pfam" id="PF00842">
    <property type="entry name" value="Ala_racemase_C"/>
    <property type="match status" value="1"/>
</dbReference>
<sequence length="382" mass="40969">MTHTLTINLSKIAANWQALNRFVSAPVDCGAVVKADAYSLGMAEVLPALYLAGCRTFYVANLGEALDARGILSDVCGSYSDVAIVVLGGCAPGEERRFIDYRLVPVLVSTAMLERWCTVNGGEHNVLGSILKLNTGMGRLGLEPAEFERVVQDPAYLARADVRMLMSHLACADEPEHSLNAEQLQRFRRALDVSSERYRPLTASLANSAGVCLGGDYHFNAVRPGLGLYTSFAQADACGLGLETAVELHLPVVQVRNLPAGESVGYGATYRAERDARLAVVAGGYADGLFRALSNRAHCWVCAPSGAGGWRVPVVGRISMDTTIVDISAVPEGVVAEGSRIEFIGEHVPLDDLAASAQTINYEILTSLGVRYKRHYIRANPS</sequence>
<dbReference type="UniPathway" id="UPA00042">
    <property type="reaction ID" value="UER00497"/>
</dbReference>
<dbReference type="STRING" id="377629.TERTU_0865"/>
<protein>
    <recommendedName>
        <fullName evidence="4">Alanine racemase</fullName>
        <ecNumber evidence="4">5.1.1.1</ecNumber>
    </recommendedName>
</protein>
<dbReference type="InterPro" id="IPR009006">
    <property type="entry name" value="Ala_racemase/Decarboxylase_C"/>
</dbReference>
<feature type="modified residue" description="N6-(pyridoxal phosphate)lysine" evidence="4 5">
    <location>
        <position position="34"/>
    </location>
</feature>
<keyword evidence="2 4" id="KW-0663">Pyridoxal phosphate</keyword>
<comment type="cofactor">
    <cofactor evidence="1 4 5">
        <name>pyridoxal 5'-phosphate</name>
        <dbReference type="ChEBI" id="CHEBI:597326"/>
    </cofactor>
</comment>
<dbReference type="GO" id="GO:0030632">
    <property type="term" value="P:D-alanine biosynthetic process"/>
    <property type="evidence" value="ECO:0007669"/>
    <property type="project" value="UniProtKB-UniRule"/>
</dbReference>
<dbReference type="GO" id="GO:0008784">
    <property type="term" value="F:alanine racemase activity"/>
    <property type="evidence" value="ECO:0007669"/>
    <property type="project" value="UniProtKB-UniRule"/>
</dbReference>
<comment type="function">
    <text evidence="4">Catalyzes the interconversion of L-alanine and D-alanine. May also act on other amino acids.</text>
</comment>
<evidence type="ECO:0000256" key="4">
    <source>
        <dbReference type="HAMAP-Rule" id="MF_01201"/>
    </source>
</evidence>
<evidence type="ECO:0000256" key="5">
    <source>
        <dbReference type="PIRSR" id="PIRSR600821-50"/>
    </source>
</evidence>
<dbReference type="Proteomes" id="UP000009080">
    <property type="component" value="Chromosome"/>
</dbReference>
<keyword evidence="9" id="KW-1185">Reference proteome</keyword>
<evidence type="ECO:0000256" key="3">
    <source>
        <dbReference type="ARBA" id="ARBA00023235"/>
    </source>
</evidence>
<dbReference type="OrthoDB" id="9813814at2"/>
<evidence type="ECO:0000259" key="7">
    <source>
        <dbReference type="SMART" id="SM01005"/>
    </source>
</evidence>
<dbReference type="SUPFAM" id="SSF51419">
    <property type="entry name" value="PLP-binding barrel"/>
    <property type="match status" value="1"/>
</dbReference>
<dbReference type="InterPro" id="IPR011079">
    <property type="entry name" value="Ala_racemase_C"/>
</dbReference>
<gene>
    <name evidence="8" type="primary">alr</name>
    <name evidence="8" type="ordered locus">TERTU_0865</name>
</gene>
<dbReference type="SUPFAM" id="SSF50621">
    <property type="entry name" value="Alanine racemase C-terminal domain-like"/>
    <property type="match status" value="1"/>
</dbReference>
<dbReference type="Gene3D" id="2.40.37.10">
    <property type="entry name" value="Lyase, Ornithine Decarboxylase, Chain A, domain 1"/>
    <property type="match status" value="1"/>
</dbReference>
<dbReference type="PANTHER" id="PTHR30511:SF0">
    <property type="entry name" value="ALANINE RACEMASE, CATABOLIC-RELATED"/>
    <property type="match status" value="1"/>
</dbReference>
<dbReference type="AlphaFoldDB" id="C5BPP6"/>
<evidence type="ECO:0000256" key="2">
    <source>
        <dbReference type="ARBA" id="ARBA00022898"/>
    </source>
</evidence>
<accession>C5BPP6</accession>
<dbReference type="NCBIfam" id="TIGR00492">
    <property type="entry name" value="alr"/>
    <property type="match status" value="1"/>
</dbReference>
<evidence type="ECO:0000256" key="1">
    <source>
        <dbReference type="ARBA" id="ARBA00001933"/>
    </source>
</evidence>
<dbReference type="Gene3D" id="3.20.20.10">
    <property type="entry name" value="Alanine racemase"/>
    <property type="match status" value="1"/>
</dbReference>
<organism evidence="8 9">
    <name type="scientific">Teredinibacter turnerae (strain ATCC 39867 / T7901)</name>
    <dbReference type="NCBI Taxonomy" id="377629"/>
    <lineage>
        <taxon>Bacteria</taxon>
        <taxon>Pseudomonadati</taxon>
        <taxon>Pseudomonadota</taxon>
        <taxon>Gammaproteobacteria</taxon>
        <taxon>Cellvibrionales</taxon>
        <taxon>Cellvibrionaceae</taxon>
        <taxon>Teredinibacter</taxon>
    </lineage>
</organism>
<evidence type="ECO:0000313" key="8">
    <source>
        <dbReference type="EMBL" id="ACR10775.1"/>
    </source>
</evidence>
<comment type="pathway">
    <text evidence="4">Amino-acid biosynthesis; D-alanine biosynthesis; D-alanine from L-alanine: step 1/1.</text>
</comment>
<dbReference type="InterPro" id="IPR029066">
    <property type="entry name" value="PLP-binding_barrel"/>
</dbReference>
<dbReference type="Pfam" id="PF01168">
    <property type="entry name" value="Ala_racemase_N"/>
    <property type="match status" value="1"/>
</dbReference>
<dbReference type="HOGENOM" id="CLU_028393_1_1_6"/>
<dbReference type="EMBL" id="CP001614">
    <property type="protein sequence ID" value="ACR10775.1"/>
    <property type="molecule type" value="Genomic_DNA"/>
</dbReference>
<comment type="catalytic activity">
    <reaction evidence="4">
        <text>L-alanine = D-alanine</text>
        <dbReference type="Rhea" id="RHEA:20249"/>
        <dbReference type="ChEBI" id="CHEBI:57416"/>
        <dbReference type="ChEBI" id="CHEBI:57972"/>
        <dbReference type="EC" id="5.1.1.1"/>
    </reaction>
</comment>
<dbReference type="RefSeq" id="WP_015816887.1">
    <property type="nucleotide sequence ID" value="NC_012997.1"/>
</dbReference>
<dbReference type="PRINTS" id="PR00992">
    <property type="entry name" value="ALARACEMASE"/>
</dbReference>
<dbReference type="HAMAP" id="MF_01201">
    <property type="entry name" value="Ala_racemase"/>
    <property type="match status" value="1"/>
</dbReference>
<dbReference type="GO" id="GO:0030170">
    <property type="term" value="F:pyridoxal phosphate binding"/>
    <property type="evidence" value="ECO:0007669"/>
    <property type="project" value="UniProtKB-UniRule"/>
</dbReference>
<dbReference type="KEGG" id="ttu:TERTU_0865"/>
<feature type="binding site" evidence="4 6">
    <location>
        <position position="139"/>
    </location>
    <ligand>
        <name>substrate</name>
    </ligand>
</feature>
<feature type="active site" description="Proton acceptor; specific for D-alanine" evidence="4">
    <location>
        <position position="34"/>
    </location>
</feature>